<dbReference type="Proteomes" id="UP000663828">
    <property type="component" value="Unassembled WGS sequence"/>
</dbReference>
<protein>
    <submittedName>
        <fullName evidence="1">Uncharacterized protein</fullName>
    </submittedName>
</protein>
<organism evidence="1 4">
    <name type="scientific">Adineta ricciae</name>
    <name type="common">Rotifer</name>
    <dbReference type="NCBI Taxonomy" id="249248"/>
    <lineage>
        <taxon>Eukaryota</taxon>
        <taxon>Metazoa</taxon>
        <taxon>Spiralia</taxon>
        <taxon>Gnathifera</taxon>
        <taxon>Rotifera</taxon>
        <taxon>Eurotatoria</taxon>
        <taxon>Bdelloidea</taxon>
        <taxon>Adinetida</taxon>
        <taxon>Adinetidae</taxon>
        <taxon>Adineta</taxon>
    </lineage>
</organism>
<dbReference type="InterPro" id="IPR002347">
    <property type="entry name" value="SDR_fam"/>
</dbReference>
<dbReference type="PANTHER" id="PTHR43975:SF2">
    <property type="entry name" value="EG:BACR7A4.14 PROTEIN-RELATED"/>
    <property type="match status" value="1"/>
</dbReference>
<comment type="caution">
    <text evidence="1">The sequence shown here is derived from an EMBL/GenBank/DDBJ whole genome shotgun (WGS) entry which is preliminary data.</text>
</comment>
<dbReference type="InterPro" id="IPR036291">
    <property type="entry name" value="NAD(P)-bd_dom_sf"/>
</dbReference>
<proteinExistence type="predicted"/>
<sequence length="139" mass="16033">MENFGLTVLQKVKEEFFNREEKFTHDPILLVKFDVTDEKSIEQVVQTTIDKWKTIDVLLNEAVIVTMDEIEEISTKGCSHTFDVNVRDYVLMAKRIASILKKSNVMIQFAFNIRLNSISPGSIDSSRRTQIVKDNHITI</sequence>
<dbReference type="CDD" id="cd05233">
    <property type="entry name" value="SDR_c"/>
    <property type="match status" value="1"/>
</dbReference>
<dbReference type="AlphaFoldDB" id="A0A815CXR8"/>
<dbReference type="SUPFAM" id="SSF51735">
    <property type="entry name" value="NAD(P)-binding Rossmann-fold domains"/>
    <property type="match status" value="1"/>
</dbReference>
<dbReference type="OrthoDB" id="47007at2759"/>
<dbReference type="EMBL" id="CAJNOJ010000204">
    <property type="protein sequence ID" value="CAF1286060.1"/>
    <property type="molecule type" value="Genomic_DNA"/>
</dbReference>
<name>A0A815CXR8_ADIRI</name>
<dbReference type="Pfam" id="PF13561">
    <property type="entry name" value="adh_short_C2"/>
    <property type="match status" value="1"/>
</dbReference>
<keyword evidence="3" id="KW-1185">Reference proteome</keyword>
<evidence type="ECO:0000313" key="1">
    <source>
        <dbReference type="EMBL" id="CAF1286060.1"/>
    </source>
</evidence>
<dbReference type="Proteomes" id="UP000663852">
    <property type="component" value="Unassembled WGS sequence"/>
</dbReference>
<reference evidence="1" key="1">
    <citation type="submission" date="2021-02" db="EMBL/GenBank/DDBJ databases">
        <authorList>
            <person name="Nowell W R."/>
        </authorList>
    </citation>
    <scope>NUCLEOTIDE SEQUENCE</scope>
</reference>
<accession>A0A815CXR8</accession>
<gene>
    <name evidence="1" type="ORF">EDS130_LOCUS29825</name>
    <name evidence="2" type="ORF">XAT740_LOCUS36234</name>
</gene>
<evidence type="ECO:0000313" key="4">
    <source>
        <dbReference type="Proteomes" id="UP000663852"/>
    </source>
</evidence>
<dbReference type="Gene3D" id="3.40.50.720">
    <property type="entry name" value="NAD(P)-binding Rossmann-like Domain"/>
    <property type="match status" value="1"/>
</dbReference>
<dbReference type="PANTHER" id="PTHR43975">
    <property type="entry name" value="ZGC:101858"/>
    <property type="match status" value="1"/>
</dbReference>
<evidence type="ECO:0000313" key="2">
    <source>
        <dbReference type="EMBL" id="CAF1439550.1"/>
    </source>
</evidence>
<dbReference type="EMBL" id="CAJNOR010003700">
    <property type="protein sequence ID" value="CAF1439550.1"/>
    <property type="molecule type" value="Genomic_DNA"/>
</dbReference>
<evidence type="ECO:0000313" key="3">
    <source>
        <dbReference type="Proteomes" id="UP000663828"/>
    </source>
</evidence>